<protein>
    <submittedName>
        <fullName evidence="2">VapC toxin family PIN domain ribonuclease</fullName>
    </submittedName>
</protein>
<dbReference type="RefSeq" id="WP_116421517.1">
    <property type="nucleotide sequence ID" value="NZ_NMUE01000031.1"/>
</dbReference>
<sequence>MIYLDTSALIKRYVKETDSDVVDGLFEAAYRGEVAVSTSVFNIGEAATAADKKARRRELSGDVRTAVSLMLREIAVLSRLGSLVIVPIGLSVMKASIHIALTHKLYIADAIQIASCLRVKCHELYTADKALAEAAEKEGIKTRVLR</sequence>
<gene>
    <name evidence="2" type="ORF">CGL51_09225</name>
    <name evidence="3" type="ORF">CGL52_05405</name>
</gene>
<evidence type="ECO:0000259" key="1">
    <source>
        <dbReference type="Pfam" id="PF01850"/>
    </source>
</evidence>
<dbReference type="EMBL" id="NMUF01000010">
    <property type="protein sequence ID" value="RFA99142.1"/>
    <property type="molecule type" value="Genomic_DNA"/>
</dbReference>
<comment type="caution">
    <text evidence="2">The sequence shown here is derived from an EMBL/GenBank/DDBJ whole genome shotgun (WGS) entry which is preliminary data.</text>
</comment>
<dbReference type="AlphaFoldDB" id="A0A371QWU1"/>
<dbReference type="Proteomes" id="UP000257123">
    <property type="component" value="Unassembled WGS sequence"/>
</dbReference>
<reference evidence="4 5" key="1">
    <citation type="submission" date="2017-07" db="EMBL/GenBank/DDBJ databases">
        <title>Draft genome sequence of aerobic hyperthermophilic archaea, Pyrobaculum aerophilum YKB31 and YKB32.</title>
        <authorList>
            <person name="Mochizuki T."/>
            <person name="Berliner A.J."/>
            <person name="Yoshida-Takashima Y."/>
            <person name="Takaki Y."/>
            <person name="Nunoura T."/>
            <person name="Takai K."/>
        </authorList>
    </citation>
    <scope>NUCLEOTIDE SEQUENCE [LARGE SCALE GENOMIC DNA]</scope>
    <source>
        <strain evidence="2 5">YKB31</strain>
        <strain evidence="3 4">YKB32</strain>
    </source>
</reference>
<dbReference type="OrthoDB" id="275611at2157"/>
<accession>A0A371QWU1</accession>
<dbReference type="Proteomes" id="UP000256877">
    <property type="component" value="Unassembled WGS sequence"/>
</dbReference>
<dbReference type="InterPro" id="IPR029060">
    <property type="entry name" value="PIN-like_dom_sf"/>
</dbReference>
<evidence type="ECO:0000313" key="3">
    <source>
        <dbReference type="EMBL" id="RFA99142.1"/>
    </source>
</evidence>
<dbReference type="CDD" id="cd09874">
    <property type="entry name" value="PIN_MT3492-like"/>
    <property type="match status" value="1"/>
</dbReference>
<evidence type="ECO:0000313" key="2">
    <source>
        <dbReference type="EMBL" id="RFA94851.1"/>
    </source>
</evidence>
<evidence type="ECO:0000313" key="5">
    <source>
        <dbReference type="Proteomes" id="UP000257123"/>
    </source>
</evidence>
<dbReference type="InterPro" id="IPR002716">
    <property type="entry name" value="PIN_dom"/>
</dbReference>
<dbReference type="SUPFAM" id="SSF88723">
    <property type="entry name" value="PIN domain-like"/>
    <property type="match status" value="1"/>
</dbReference>
<feature type="domain" description="PIN" evidence="1">
    <location>
        <begin position="2"/>
        <end position="136"/>
    </location>
</feature>
<dbReference type="EMBL" id="NMUE01000031">
    <property type="protein sequence ID" value="RFA94851.1"/>
    <property type="molecule type" value="Genomic_DNA"/>
</dbReference>
<name>A0A371QWU1_9CREN</name>
<dbReference type="Gene3D" id="3.40.50.1010">
    <property type="entry name" value="5'-nuclease"/>
    <property type="match status" value="1"/>
</dbReference>
<organism evidence="2 5">
    <name type="scientific">Pyrobaculum aerophilum</name>
    <dbReference type="NCBI Taxonomy" id="13773"/>
    <lineage>
        <taxon>Archaea</taxon>
        <taxon>Thermoproteota</taxon>
        <taxon>Thermoprotei</taxon>
        <taxon>Thermoproteales</taxon>
        <taxon>Thermoproteaceae</taxon>
        <taxon>Pyrobaculum</taxon>
    </lineage>
</organism>
<dbReference type="Pfam" id="PF01850">
    <property type="entry name" value="PIN"/>
    <property type="match status" value="1"/>
</dbReference>
<proteinExistence type="predicted"/>
<evidence type="ECO:0000313" key="4">
    <source>
        <dbReference type="Proteomes" id="UP000256877"/>
    </source>
</evidence>